<dbReference type="Gene3D" id="2.60.120.200">
    <property type="match status" value="1"/>
</dbReference>
<evidence type="ECO:0000256" key="11">
    <source>
        <dbReference type="SAM" id="MobiDB-lite"/>
    </source>
</evidence>
<sequence>MANAIDKENKDTESVASENDVLFRKYLENDTTIMRNNTLVIYVDESNSDFQKETAEQINTRDVLFTLQSSVNITDLIVCFQKSGKSSYLATCRDEHSLETFLNEFQTFVVNDTTFRSRRAEPLNLGLKDYIDVIVFGLPFEIKPMAVRSKFEIYGEIQKLISPTFKEFPNIQSGVRIVRMKKLYRQIPKKLYIKGQSVSIKYEGQPQGKKCYSCGDHGHVSKECPQNFPVPDFNPVPCLKCGKKDHTELQCTKQPMLEHKDKNENNVENIISDSVFQPNPNVLNSLAKFGNGFNFDFTLSEKTQISGKSTKADLPPEGQEKTKDLDKDKTKSKTSKGDRAKSGDEIIASMSSSNKAYSEAVKEGCDIAGFPTPLKGRLIHNSYVYNDTVINLLNLYAPQCGLREEQRLFYDILLNYVSNVEQYSSKNKYILTGDFNFIEDKIDSNNMNCRLNKYIQDKFKSIKDTLKIKDVFREIHKDKANFTCYNISGSRTRIDRFYADNEFIDKISEIKHIPYKKSDHKMVQINIQYKRQKWGRGFWKMNNSLLENENYTVLISNIIKQWKEDNLKYDPLKGWDLLKKQIKEKTINFSRVQAKISKSKLNKLYNSLLAEEAKPSQNCSIINTIKDEIIAIETKEKIGTLIRSRECFYKEDIKNIEIFKIAEEKRGTKKEIKSLLDKNNKATDDKNSILQIILDFYSELYTSDGFNDQEVDEYLGKIELNELKEEDWSVLNQFINKEECLNNIKDFENNKSPGEISAENPFEKDVEAMQIEKNGKYRQAEGAKPRLKEKLKGDNNDEHLLVEQPGGTKRNFVLNQWYIWPKGIIPYEIAPNTYTVDEENAIYEGIKQFDDLTCIRWVPRDDPLASFDNLGHIEFVRIMRAANYSGCRSYVGKVASVLSTNPYQALTLTPGNCMSRSTVVHEMLHALGAHHEQSRPDRDSYLNVQWQQIKEDKRKNFDIRNVATDVSYDGSSDLQYSVYASSTNGGKTIPFKDYRLEFLASIADGLMFYDVLEVDNAYGCSAQCTDLGCQNGGFMNWECKCYCPDVLGGDTCEVPISTGNCGGVVNVGVGEEVYINSPSYPNNYDTGLICTWLIQGVENNILRGTIEDMDISDNGKACFHWLEFRYNLLGQTGPKRCGTTNNEQWDATPDEFPNKMIIQFDSHIDEQTSRGFRMKFKSIGTGCINHPCKFGSCDSPLNSDTYTCTCNEGFTGANCEVLTDTAALGCTAEIGEYCMLAQDETNDDFDWFTHTGETRTTSSGPENAVEGYVYLYTEASSPRVIGDKAVMFTNISMPSIQRCFHFSYHMYGYEMGTLNVYFEDGQGTRTTVFTKTGNQGNQWLTESMVSPATDRLKVIFESVMGSGSRSDMALDDIWLEPWTVCGECQDDENLCAFGTCNSAFNSNTYTCSCDQGFTGTNCDILTEYGTIGCNGEANEYCVLEQETQTDDFDWIFTSSKTPSSGTGPEAAKVGTVFMFIEASSPRLDDEIAIMVTKMTLPSMYYTSLHLSPFV</sequence>
<evidence type="ECO:0000256" key="4">
    <source>
        <dbReference type="ARBA" id="ARBA00022833"/>
    </source>
</evidence>
<dbReference type="PROSITE" id="PS50060">
    <property type="entry name" value="MAM_2"/>
    <property type="match status" value="1"/>
</dbReference>
<reference evidence="17" key="1">
    <citation type="submission" date="2021-03" db="EMBL/GenBank/DDBJ databases">
        <authorList>
            <person name="Bekaert M."/>
        </authorList>
    </citation>
    <scope>NUCLEOTIDE SEQUENCE</scope>
</reference>
<keyword evidence="3 9" id="KW-0378">Hydrolase</keyword>
<dbReference type="GO" id="GO:0004222">
    <property type="term" value="F:metalloendopeptidase activity"/>
    <property type="evidence" value="ECO:0007669"/>
    <property type="project" value="UniProtKB-UniRule"/>
</dbReference>
<evidence type="ECO:0000256" key="7">
    <source>
        <dbReference type="PROSITE-ProRule" id="PRU00047"/>
    </source>
</evidence>
<protein>
    <recommendedName>
        <fullName evidence="10">Metalloendopeptidase</fullName>
        <ecNumber evidence="10">3.4.24.-</ecNumber>
    </recommendedName>
</protein>
<dbReference type="InterPro" id="IPR000859">
    <property type="entry name" value="CUB_dom"/>
</dbReference>
<feature type="compositionally biased region" description="Basic and acidic residues" evidence="11">
    <location>
        <begin position="318"/>
        <end position="344"/>
    </location>
</feature>
<feature type="domain" description="MAM" evidence="14">
    <location>
        <begin position="1224"/>
        <end position="1383"/>
    </location>
</feature>
<dbReference type="PRINTS" id="PR00480">
    <property type="entry name" value="ASTACIN"/>
</dbReference>
<dbReference type="GO" id="GO:0016020">
    <property type="term" value="C:membrane"/>
    <property type="evidence" value="ECO:0007669"/>
    <property type="project" value="InterPro"/>
</dbReference>
<dbReference type="PROSITE" id="PS51864">
    <property type="entry name" value="ASTACIN"/>
    <property type="match status" value="1"/>
</dbReference>
<dbReference type="PROSITE" id="PS00022">
    <property type="entry name" value="EGF_1"/>
    <property type="match status" value="2"/>
</dbReference>
<dbReference type="CDD" id="cd00054">
    <property type="entry name" value="EGF_CA"/>
    <property type="match status" value="2"/>
</dbReference>
<dbReference type="CDD" id="cd00041">
    <property type="entry name" value="CUB"/>
    <property type="match status" value="1"/>
</dbReference>
<dbReference type="PROSITE" id="PS50026">
    <property type="entry name" value="EGF_3"/>
    <property type="match status" value="2"/>
</dbReference>
<dbReference type="SUPFAM" id="SSF49854">
    <property type="entry name" value="Spermadhesin, CUB domain"/>
    <property type="match status" value="1"/>
</dbReference>
<dbReference type="Gene3D" id="3.60.10.10">
    <property type="entry name" value="Endonuclease/exonuclease/phosphatase"/>
    <property type="match status" value="1"/>
</dbReference>
<feature type="domain" description="CCHC-type" evidence="15">
    <location>
        <begin position="210"/>
        <end position="226"/>
    </location>
</feature>
<dbReference type="EMBL" id="CAJPWZ010002322">
    <property type="protein sequence ID" value="CAG2235534.1"/>
    <property type="molecule type" value="Genomic_DNA"/>
</dbReference>
<dbReference type="Gene3D" id="3.40.390.10">
    <property type="entry name" value="Collagenase (Catalytic Domain)"/>
    <property type="match status" value="1"/>
</dbReference>
<dbReference type="InterPro" id="IPR000998">
    <property type="entry name" value="MAM_dom"/>
</dbReference>
<evidence type="ECO:0000256" key="1">
    <source>
        <dbReference type="ARBA" id="ARBA00022670"/>
    </source>
</evidence>
<evidence type="ECO:0000313" key="17">
    <source>
        <dbReference type="EMBL" id="CAG2235534.1"/>
    </source>
</evidence>
<dbReference type="Gene3D" id="2.60.120.290">
    <property type="entry name" value="Spermadhesin, CUB domain"/>
    <property type="match status" value="1"/>
</dbReference>
<dbReference type="Pfam" id="PF01400">
    <property type="entry name" value="Astacin"/>
    <property type="match status" value="1"/>
</dbReference>
<evidence type="ECO:0000313" key="18">
    <source>
        <dbReference type="Proteomes" id="UP000683360"/>
    </source>
</evidence>
<evidence type="ECO:0000259" key="14">
    <source>
        <dbReference type="PROSITE" id="PS50060"/>
    </source>
</evidence>
<dbReference type="SMART" id="SM00181">
    <property type="entry name" value="EGF"/>
    <property type="match status" value="2"/>
</dbReference>
<proteinExistence type="predicted"/>
<evidence type="ECO:0000256" key="10">
    <source>
        <dbReference type="RuleBase" id="RU361183"/>
    </source>
</evidence>
<dbReference type="SMART" id="SM00042">
    <property type="entry name" value="CUB"/>
    <property type="match status" value="1"/>
</dbReference>
<dbReference type="CDD" id="cd06263">
    <property type="entry name" value="MAM"/>
    <property type="match status" value="1"/>
</dbReference>
<feature type="binding site" evidence="9">
    <location>
        <position position="925"/>
    </location>
    <ligand>
        <name>Zn(2+)</name>
        <dbReference type="ChEBI" id="CHEBI:29105"/>
        <note>catalytic</note>
    </ligand>
</feature>
<evidence type="ECO:0000256" key="5">
    <source>
        <dbReference type="ARBA" id="ARBA00023049"/>
    </source>
</evidence>
<name>A0A8S3TYJ2_MYTED</name>
<dbReference type="InterPro" id="IPR035914">
    <property type="entry name" value="Sperma_CUB_dom_sf"/>
</dbReference>
<feature type="domain" description="CUB" evidence="12">
    <location>
        <begin position="1061"/>
        <end position="1179"/>
    </location>
</feature>
<evidence type="ECO:0000256" key="3">
    <source>
        <dbReference type="ARBA" id="ARBA00022801"/>
    </source>
</evidence>
<dbReference type="PROSITE" id="PS01180">
    <property type="entry name" value="CUB"/>
    <property type="match status" value="1"/>
</dbReference>
<dbReference type="SUPFAM" id="SSF49899">
    <property type="entry name" value="Concanavalin A-like lectins/glucanases"/>
    <property type="match status" value="1"/>
</dbReference>
<keyword evidence="6 8" id="KW-1015">Disulfide bond</keyword>
<feature type="domain" description="EGF-like" evidence="13">
    <location>
        <begin position="1387"/>
        <end position="1419"/>
    </location>
</feature>
<comment type="caution">
    <text evidence="8">Lacks conserved residue(s) required for the propagation of feature annotation.</text>
</comment>
<feature type="domain" description="Peptidase M12A" evidence="16">
    <location>
        <begin position="811"/>
        <end position="1021"/>
    </location>
</feature>
<dbReference type="InterPro" id="IPR024079">
    <property type="entry name" value="MetalloPept_cat_dom_sf"/>
</dbReference>
<dbReference type="InterPro" id="IPR013320">
    <property type="entry name" value="ConA-like_dom_sf"/>
</dbReference>
<dbReference type="GO" id="GO:0003676">
    <property type="term" value="F:nucleic acid binding"/>
    <property type="evidence" value="ECO:0007669"/>
    <property type="project" value="InterPro"/>
</dbReference>
<dbReference type="SMART" id="SM00137">
    <property type="entry name" value="MAM"/>
    <property type="match status" value="1"/>
</dbReference>
<feature type="domain" description="EGF-like" evidence="13">
    <location>
        <begin position="1179"/>
        <end position="1216"/>
    </location>
</feature>
<evidence type="ECO:0000259" key="12">
    <source>
        <dbReference type="PROSITE" id="PS01180"/>
    </source>
</evidence>
<comment type="caution">
    <text evidence="17">The sequence shown here is derived from an EMBL/GenBank/DDBJ whole genome shotgun (WGS) entry which is preliminary data.</text>
</comment>
<dbReference type="Pfam" id="PF00629">
    <property type="entry name" value="MAM"/>
    <property type="match status" value="1"/>
</dbReference>
<evidence type="ECO:0000259" key="13">
    <source>
        <dbReference type="PROSITE" id="PS50026"/>
    </source>
</evidence>
<dbReference type="Proteomes" id="UP000683360">
    <property type="component" value="Unassembled WGS sequence"/>
</dbReference>
<dbReference type="SUPFAM" id="SSF57756">
    <property type="entry name" value="Retrovirus zinc finger-like domains"/>
    <property type="match status" value="1"/>
</dbReference>
<feature type="disulfide bond" evidence="8">
    <location>
        <begin position="1183"/>
        <end position="1193"/>
    </location>
</feature>
<dbReference type="InterPro" id="IPR051560">
    <property type="entry name" value="MAM_domain-containing"/>
</dbReference>
<dbReference type="InterPro" id="IPR000742">
    <property type="entry name" value="EGF"/>
</dbReference>
<feature type="region of interest" description="Disordered" evidence="11">
    <location>
        <begin position="306"/>
        <end position="345"/>
    </location>
</feature>
<evidence type="ECO:0000256" key="2">
    <source>
        <dbReference type="ARBA" id="ARBA00022723"/>
    </source>
</evidence>
<keyword evidence="7" id="KW-0863">Zinc-finger</keyword>
<dbReference type="PROSITE" id="PS50158">
    <property type="entry name" value="ZF_CCHC"/>
    <property type="match status" value="1"/>
</dbReference>
<keyword evidence="5 9" id="KW-0482">Metalloprotease</keyword>
<accession>A0A8S3TYJ2</accession>
<dbReference type="Gene3D" id="4.10.60.10">
    <property type="entry name" value="Zinc finger, CCHC-type"/>
    <property type="match status" value="1"/>
</dbReference>
<dbReference type="Pfam" id="PF00431">
    <property type="entry name" value="CUB"/>
    <property type="match status" value="1"/>
</dbReference>
<dbReference type="PANTHER" id="PTHR23282:SF101">
    <property type="entry name" value="MAM DOMAIN-CONTAINING PROTEIN"/>
    <property type="match status" value="1"/>
</dbReference>
<feature type="binding site" evidence="9">
    <location>
        <position position="921"/>
    </location>
    <ligand>
        <name>Zn(2+)</name>
        <dbReference type="ChEBI" id="CHEBI:29105"/>
        <note>catalytic</note>
    </ligand>
</feature>
<keyword evidence="2 9" id="KW-0479">Metal-binding</keyword>
<dbReference type="EC" id="3.4.24.-" evidence="10"/>
<dbReference type="PROSITE" id="PS01186">
    <property type="entry name" value="EGF_2"/>
    <property type="match status" value="2"/>
</dbReference>
<dbReference type="OrthoDB" id="412155at2759"/>
<evidence type="ECO:0000259" key="15">
    <source>
        <dbReference type="PROSITE" id="PS50158"/>
    </source>
</evidence>
<dbReference type="InterPro" id="IPR036875">
    <property type="entry name" value="Znf_CCHC_sf"/>
</dbReference>
<keyword evidence="4 9" id="KW-0862">Zinc</keyword>
<dbReference type="Gene3D" id="2.10.25.10">
    <property type="entry name" value="Laminin"/>
    <property type="match status" value="2"/>
</dbReference>
<dbReference type="SMART" id="SM00343">
    <property type="entry name" value="ZnF_C2HC"/>
    <property type="match status" value="2"/>
</dbReference>
<evidence type="ECO:0000256" key="9">
    <source>
        <dbReference type="PROSITE-ProRule" id="PRU01211"/>
    </source>
</evidence>
<dbReference type="SUPFAM" id="SSF56219">
    <property type="entry name" value="DNase I-like"/>
    <property type="match status" value="1"/>
</dbReference>
<dbReference type="InterPro" id="IPR001878">
    <property type="entry name" value="Znf_CCHC"/>
</dbReference>
<feature type="active site" evidence="9">
    <location>
        <position position="922"/>
    </location>
</feature>
<evidence type="ECO:0000259" key="16">
    <source>
        <dbReference type="PROSITE" id="PS51864"/>
    </source>
</evidence>
<dbReference type="InterPro" id="IPR036691">
    <property type="entry name" value="Endo/exonu/phosph_ase_sf"/>
</dbReference>
<dbReference type="InterPro" id="IPR006026">
    <property type="entry name" value="Peptidase_Metallo"/>
</dbReference>
<evidence type="ECO:0000256" key="8">
    <source>
        <dbReference type="PROSITE-ProRule" id="PRU00076"/>
    </source>
</evidence>
<feature type="disulfide bond" evidence="8">
    <location>
        <begin position="1206"/>
        <end position="1215"/>
    </location>
</feature>
<keyword evidence="8" id="KW-0245">EGF-like domain</keyword>
<feature type="disulfide bond" evidence="8">
    <location>
        <begin position="1409"/>
        <end position="1418"/>
    </location>
</feature>
<dbReference type="PANTHER" id="PTHR23282">
    <property type="entry name" value="APICAL ENDOSOMAL GLYCOPROTEIN PRECURSOR"/>
    <property type="match status" value="1"/>
</dbReference>
<gene>
    <name evidence="17" type="ORF">MEDL_48106</name>
</gene>
<keyword evidence="1 9" id="KW-0645">Protease</keyword>
<dbReference type="GO" id="GO:0008270">
    <property type="term" value="F:zinc ion binding"/>
    <property type="evidence" value="ECO:0007669"/>
    <property type="project" value="UniProtKB-UniRule"/>
</dbReference>
<comment type="cofactor">
    <cofactor evidence="9 10">
        <name>Zn(2+)</name>
        <dbReference type="ChEBI" id="CHEBI:29105"/>
    </cofactor>
    <text evidence="9 10">Binds 1 zinc ion per subunit.</text>
</comment>
<dbReference type="Pfam" id="PF00098">
    <property type="entry name" value="zf-CCHC"/>
    <property type="match status" value="1"/>
</dbReference>
<evidence type="ECO:0000256" key="6">
    <source>
        <dbReference type="ARBA" id="ARBA00023157"/>
    </source>
</evidence>
<dbReference type="InterPro" id="IPR001506">
    <property type="entry name" value="Peptidase_M12A"/>
</dbReference>
<organism evidence="17 18">
    <name type="scientific">Mytilus edulis</name>
    <name type="common">Blue mussel</name>
    <dbReference type="NCBI Taxonomy" id="6550"/>
    <lineage>
        <taxon>Eukaryota</taxon>
        <taxon>Metazoa</taxon>
        <taxon>Spiralia</taxon>
        <taxon>Lophotrochozoa</taxon>
        <taxon>Mollusca</taxon>
        <taxon>Bivalvia</taxon>
        <taxon>Autobranchia</taxon>
        <taxon>Pteriomorphia</taxon>
        <taxon>Mytilida</taxon>
        <taxon>Mytiloidea</taxon>
        <taxon>Mytilidae</taxon>
        <taxon>Mytilinae</taxon>
        <taxon>Mytilus</taxon>
    </lineage>
</organism>
<dbReference type="SUPFAM" id="SSF57196">
    <property type="entry name" value="EGF/Laminin"/>
    <property type="match status" value="2"/>
</dbReference>
<dbReference type="GO" id="GO:0006508">
    <property type="term" value="P:proteolysis"/>
    <property type="evidence" value="ECO:0007669"/>
    <property type="project" value="UniProtKB-KW"/>
</dbReference>
<dbReference type="SUPFAM" id="SSF55486">
    <property type="entry name" value="Metalloproteases ('zincins'), catalytic domain"/>
    <property type="match status" value="1"/>
</dbReference>
<feature type="binding site" evidence="9">
    <location>
        <position position="931"/>
    </location>
    <ligand>
        <name>Zn(2+)</name>
        <dbReference type="ChEBI" id="CHEBI:29105"/>
        <note>catalytic</note>
    </ligand>
</feature>
<dbReference type="SMART" id="SM00235">
    <property type="entry name" value="ZnMc"/>
    <property type="match status" value="1"/>
</dbReference>
<keyword evidence="18" id="KW-1185">Reference proteome</keyword>